<evidence type="ECO:0000256" key="4">
    <source>
        <dbReference type="ARBA" id="ARBA00022989"/>
    </source>
</evidence>
<gene>
    <name evidence="8" type="ORF">ACA1_052260</name>
</gene>
<keyword evidence="6" id="KW-0325">Glycoprotein</keyword>
<dbReference type="InterPro" id="IPR046956">
    <property type="entry name" value="RLP23-like"/>
</dbReference>
<proteinExistence type="predicted"/>
<protein>
    <submittedName>
        <fullName evidence="8">Leucine rich repeat domain containing protein</fullName>
    </submittedName>
</protein>
<evidence type="ECO:0000256" key="1">
    <source>
        <dbReference type="ARBA" id="ARBA00004370"/>
    </source>
</evidence>
<dbReference type="InterPro" id="IPR001611">
    <property type="entry name" value="Leu-rich_rpt"/>
</dbReference>
<keyword evidence="3" id="KW-0732">Signal</keyword>
<evidence type="ECO:0000256" key="6">
    <source>
        <dbReference type="ARBA" id="ARBA00023180"/>
    </source>
</evidence>
<keyword evidence="4" id="KW-1133">Transmembrane helix</keyword>
<feature type="compositionally biased region" description="Basic residues" evidence="7">
    <location>
        <begin position="741"/>
        <end position="750"/>
    </location>
</feature>
<evidence type="ECO:0000313" key="9">
    <source>
        <dbReference type="Proteomes" id="UP000011083"/>
    </source>
</evidence>
<name>L8H5N7_ACACF</name>
<evidence type="ECO:0000256" key="5">
    <source>
        <dbReference type="ARBA" id="ARBA00023136"/>
    </source>
</evidence>
<keyword evidence="2" id="KW-0812">Transmembrane</keyword>
<feature type="region of interest" description="Disordered" evidence="7">
    <location>
        <begin position="732"/>
        <end position="758"/>
    </location>
</feature>
<dbReference type="OrthoDB" id="120976at2759"/>
<evidence type="ECO:0000256" key="7">
    <source>
        <dbReference type="SAM" id="MobiDB-lite"/>
    </source>
</evidence>
<dbReference type="InterPro" id="IPR032675">
    <property type="entry name" value="LRR_dom_sf"/>
</dbReference>
<dbReference type="STRING" id="1257118.L8H5N7"/>
<evidence type="ECO:0000256" key="3">
    <source>
        <dbReference type="ARBA" id="ARBA00022729"/>
    </source>
</evidence>
<dbReference type="SUPFAM" id="SSF52047">
    <property type="entry name" value="RNI-like"/>
    <property type="match status" value="1"/>
</dbReference>
<dbReference type="GO" id="GO:0016020">
    <property type="term" value="C:membrane"/>
    <property type="evidence" value="ECO:0007669"/>
    <property type="project" value="UniProtKB-SubCell"/>
</dbReference>
<dbReference type="Gene3D" id="3.80.10.10">
    <property type="entry name" value="Ribonuclease Inhibitor"/>
    <property type="match status" value="1"/>
</dbReference>
<dbReference type="AlphaFoldDB" id="L8H5N7"/>
<dbReference type="EMBL" id="KB007909">
    <property type="protein sequence ID" value="ELR20537.1"/>
    <property type="molecule type" value="Genomic_DNA"/>
</dbReference>
<dbReference type="PROSITE" id="PS51450">
    <property type="entry name" value="LRR"/>
    <property type="match status" value="1"/>
</dbReference>
<dbReference type="VEuPathDB" id="AmoebaDB:ACA1_052260"/>
<accession>L8H5N7</accession>
<dbReference type="PANTHER" id="PTHR48063">
    <property type="entry name" value="LRR RECEPTOR-LIKE KINASE"/>
    <property type="match status" value="1"/>
</dbReference>
<evidence type="ECO:0000313" key="8">
    <source>
        <dbReference type="EMBL" id="ELR20537.1"/>
    </source>
</evidence>
<keyword evidence="9" id="KW-1185">Reference proteome</keyword>
<reference evidence="8 9" key="1">
    <citation type="journal article" date="2013" name="Genome Biol.">
        <title>Genome of Acanthamoeba castellanii highlights extensive lateral gene transfer and early evolution of tyrosine kinase signaling.</title>
        <authorList>
            <person name="Clarke M."/>
            <person name="Lohan A.J."/>
            <person name="Liu B."/>
            <person name="Lagkouvardos I."/>
            <person name="Roy S."/>
            <person name="Zafar N."/>
            <person name="Bertelli C."/>
            <person name="Schilde C."/>
            <person name="Kianianmomeni A."/>
            <person name="Burglin T.R."/>
            <person name="Frech C."/>
            <person name="Turcotte B."/>
            <person name="Kopec K.O."/>
            <person name="Synnott J.M."/>
            <person name="Choo C."/>
            <person name="Paponov I."/>
            <person name="Finkler A."/>
            <person name="Soon Heng Tan C."/>
            <person name="Hutchins A.P."/>
            <person name="Weinmeier T."/>
            <person name="Rattei T."/>
            <person name="Chu J.S."/>
            <person name="Gimenez G."/>
            <person name="Irimia M."/>
            <person name="Rigden D.J."/>
            <person name="Fitzpatrick D.A."/>
            <person name="Lorenzo-Morales J."/>
            <person name="Bateman A."/>
            <person name="Chiu C.H."/>
            <person name="Tang P."/>
            <person name="Hegemann P."/>
            <person name="Fromm H."/>
            <person name="Raoult D."/>
            <person name="Greub G."/>
            <person name="Miranda-Saavedra D."/>
            <person name="Chen N."/>
            <person name="Nash P."/>
            <person name="Ginger M.L."/>
            <person name="Horn M."/>
            <person name="Schaap P."/>
            <person name="Caler L."/>
            <person name="Loftus B."/>
        </authorList>
    </citation>
    <scope>NUCLEOTIDE SEQUENCE [LARGE SCALE GENOMIC DNA]</scope>
    <source>
        <strain evidence="8 9">Neff</strain>
    </source>
</reference>
<keyword evidence="5" id="KW-0472">Membrane</keyword>
<dbReference type="KEGG" id="acan:ACA1_052260"/>
<dbReference type="GeneID" id="14921400"/>
<organism evidence="8 9">
    <name type="scientific">Acanthamoeba castellanii (strain ATCC 30010 / Neff)</name>
    <dbReference type="NCBI Taxonomy" id="1257118"/>
    <lineage>
        <taxon>Eukaryota</taxon>
        <taxon>Amoebozoa</taxon>
        <taxon>Discosea</taxon>
        <taxon>Longamoebia</taxon>
        <taxon>Centramoebida</taxon>
        <taxon>Acanthamoebidae</taxon>
        <taxon>Acanthamoeba</taxon>
    </lineage>
</organism>
<dbReference type="Proteomes" id="UP000011083">
    <property type="component" value="Unassembled WGS sequence"/>
</dbReference>
<comment type="subcellular location">
    <subcellularLocation>
        <location evidence="1">Membrane</location>
    </subcellularLocation>
</comment>
<evidence type="ECO:0000256" key="2">
    <source>
        <dbReference type="ARBA" id="ARBA00022692"/>
    </source>
</evidence>
<sequence>MEMKMRARESDGASDVFDLRKVSHQFDLNPSAHTPEGQASRPTASSHVPPLLRLCFDLVVRHVNLCESLAGLPPPALRSLFALALRRHVIDRRLLRLAAASGLQQLDPVDIALALGFTRDGLKTMKQLQSATSLDLSGPGKAGDCRNLATLLPGMGACLRSLNLAHYPHSLALADVRAIAGLTGLESLDMSHTPLTDAWLKEIAGMTHLTSLRLHYCRELQGDVPELAGMQLTHLDMSGNVIGPALSHIGKITTLKALNLSLSTITNTSCLAELKQLEVLNLSNTSLEEIEHLCGLTGLRQLDLARAGPLMKRQAHHLTRLTNLTHLNVAQLRLSAGLIKAIAEKNPKLTNLCIEGSAVKRKHLDHLLDVRPNAFVESHLVPVAGLIDALRRHKHNQGIVTQTLRLLQAKASREEEPQVWRHTPGAPTPPVEERLATRKTAKQHRQAQQKRAVPYNVNESGLPFKNLTSAFDDDAVAAEVVDALYGLLGPHHLHLAVLNKVLELLRHLARNDRYVTLLADARWLAAFYHLLWTLPQHTQTVLQTLRLMLDHIPKGRGNVQLANTGLQPLLAEIISLHPGDVGIVGHALEIASRFGSGVGLEKWLAPERMAALLRAMRDHPRQITVVEPALLVLTLLENRGHGPALVAAGAFRALAQAGANYPAAFDVAQWTPESCVVVNTATLIDLLRTHAGVEVPEERDTMKRLRGLWATLQARDTATPTTTTAAVADIDRQRHGEANRNRRQKRKARKFAQQQRTH</sequence>
<dbReference type="RefSeq" id="XP_004343940.1">
    <property type="nucleotide sequence ID" value="XM_004343890.1"/>
</dbReference>